<dbReference type="Pfam" id="PF13516">
    <property type="entry name" value="LRR_6"/>
    <property type="match status" value="2"/>
</dbReference>
<dbReference type="PANTHER" id="PTHR24114:SF2">
    <property type="entry name" value="F-BOX DOMAIN-CONTAINING PROTEIN-RELATED"/>
    <property type="match status" value="1"/>
</dbReference>
<protein>
    <recommendedName>
        <fullName evidence="4">Leucine Rich Repeat family protein</fullName>
    </recommendedName>
</protein>
<dbReference type="SMART" id="SM00368">
    <property type="entry name" value="LRR_RI"/>
    <property type="match status" value="5"/>
</dbReference>
<dbReference type="EMBL" id="CAJJDN010000063">
    <property type="protein sequence ID" value="CAD8094834.1"/>
    <property type="molecule type" value="Genomic_DNA"/>
</dbReference>
<dbReference type="OrthoDB" id="120976at2759"/>
<evidence type="ECO:0000313" key="3">
    <source>
        <dbReference type="Proteomes" id="UP000692954"/>
    </source>
</evidence>
<proteinExistence type="predicted"/>
<organism evidence="2 3">
    <name type="scientific">Paramecium sonneborni</name>
    <dbReference type="NCBI Taxonomy" id="65129"/>
    <lineage>
        <taxon>Eukaryota</taxon>
        <taxon>Sar</taxon>
        <taxon>Alveolata</taxon>
        <taxon>Ciliophora</taxon>
        <taxon>Intramacronucleata</taxon>
        <taxon>Oligohymenophorea</taxon>
        <taxon>Peniculida</taxon>
        <taxon>Parameciidae</taxon>
        <taxon>Paramecium</taxon>
    </lineage>
</organism>
<accession>A0A8S1P1Z7</accession>
<feature type="region of interest" description="Disordered" evidence="1">
    <location>
        <begin position="140"/>
        <end position="163"/>
    </location>
</feature>
<comment type="caution">
    <text evidence="2">The sequence shown here is derived from an EMBL/GenBank/DDBJ whole genome shotgun (WGS) entry which is preliminary data.</text>
</comment>
<dbReference type="AlphaFoldDB" id="A0A8S1P1Z7"/>
<dbReference type="InterPro" id="IPR001611">
    <property type="entry name" value="Leu-rich_rpt"/>
</dbReference>
<evidence type="ECO:0000313" key="2">
    <source>
        <dbReference type="EMBL" id="CAD8094834.1"/>
    </source>
</evidence>
<dbReference type="InterPro" id="IPR052394">
    <property type="entry name" value="LRR-containing"/>
</dbReference>
<name>A0A8S1P1Z7_9CILI</name>
<evidence type="ECO:0008006" key="4">
    <source>
        <dbReference type="Google" id="ProtNLM"/>
    </source>
</evidence>
<dbReference type="PANTHER" id="PTHR24114">
    <property type="entry name" value="LEUCINE RICH REPEAT FAMILY PROTEIN"/>
    <property type="match status" value="1"/>
</dbReference>
<dbReference type="Proteomes" id="UP000692954">
    <property type="component" value="Unassembled WGS sequence"/>
</dbReference>
<sequence>MKNSVERSKCSLPRIKDYSKEKAEKLKSFFRSNRSISENKIIQSKFKTSKMLQNNEFSDDQNVMAYYMKSNEKLIGMRQMVNSNSLKSDQGETKKKYFPQGLLKESYFPIKQIKTEIEVYHVKDEDLQGLNQTEQQSFQEVISQNEDEDHDILSEESSGDEPKRFDGVELQQEIKKIQHKLHQEIDQSYFYFIKRQDRLRDLAINFNKKNVDPINFYCLNDNIFPKRIDLSNCLINNKEMHFSDLGLTEKYFPLIKNLLQSVKSRAVKQLFLCNNQLDDKSLLYLIEGFPLALKEISLGNNLLGKRGASIIASHITKFLNLKSLNLQNNLLGDKGATLLLINIQRNMSIIRLNLSENQITDSCSTVFYQFLLQNNFIENLILNWNQLGPTSGTMIAKGLQQNRSVKVLDLSYNHLGQNERSNCIECWCETVNNAQFSLVHLDISYNQLSEKQLRQFSQALLKNNSLYGLHIEGNKCSAKVDPYGFIQFINDSEEFKVVQQKKNVIDGVNYIPMQGDSLFGNDCCWICQGWMEYRFQYNPENDSNQDPIFIHLDFLDYQPIPMTSSYELRQQLIEASKRKSSYLDLTTGEIIHQLKQLVNSEKRITLAAITEAYTEETSKKSEEITKQMIQELSKFYYTTYQMCPPKKKILYFFSNPIREEYFIDQRVMSMPAPLDNLILQGKDPKHSIHIFQDGTKLAFKKIQFVNYVYSRQEYIIDDKDNYKPLIKVFPRSSQKKYVLRRFANFLVRKQAHLIKWNKEDSIFRPFSGDTEELLNECFEFDWNSSKISRFVKSEYERFKLKEYFRSHYQLLKDTYKFYSSLGYQTPNFDVFCIQIPQYMKLINKLAIIDGDLLKQQDVEIDIVSLKNNVDPKFIYNPEKALVRYQFLEMFFRIANDKYVRNDIHKSYADSLFRLLKEFKEQYEYFDTIQEWRTQRLWTRECDHLLQIKMPFVKKLYDYVTDITNRKWYFKLKWISIREFKEFCKQFNLNEYLSEKQQVIIYNFSMMTQIDELTLDRNIRMTFIEFVEALGRIAERISAAPVNDAADNYTLLQRQLLPLHIKLETLLTYLYYQMKQKDIEFEQFCDLFVYFKPDQSPKISMPKVDKNKKPEKDHDYHNLISSLTLYNAVSYLIKDQNKLPYLNPKYKSFLKQNIIQSAPIRPFQHIFQSDRIRKPRILPDPYILESRSNNQYQNKQQSPNMQTTFSQNA</sequence>
<reference evidence="2" key="1">
    <citation type="submission" date="2021-01" db="EMBL/GenBank/DDBJ databases">
        <authorList>
            <consortium name="Genoscope - CEA"/>
            <person name="William W."/>
        </authorList>
    </citation>
    <scope>NUCLEOTIDE SEQUENCE</scope>
</reference>
<gene>
    <name evidence="2" type="ORF">PSON_ATCC_30995.1.T0630090</name>
</gene>
<keyword evidence="3" id="KW-1185">Reference proteome</keyword>
<evidence type="ECO:0000256" key="1">
    <source>
        <dbReference type="SAM" id="MobiDB-lite"/>
    </source>
</evidence>